<dbReference type="Proteomes" id="UP000178603">
    <property type="component" value="Unassembled WGS sequence"/>
</dbReference>
<proteinExistence type="predicted"/>
<dbReference type="Pfam" id="PF14472">
    <property type="entry name" value="DUF4429"/>
    <property type="match status" value="1"/>
</dbReference>
<name>A0A1F8AU57_9BACT</name>
<comment type="caution">
    <text evidence="2">The sequence shown here is derived from an EMBL/GenBank/DDBJ whole genome shotgun (WGS) entry which is preliminary data.</text>
</comment>
<reference evidence="2 3" key="1">
    <citation type="journal article" date="2016" name="Nat. Commun.">
        <title>Thousands of microbial genomes shed light on interconnected biogeochemical processes in an aquifer system.</title>
        <authorList>
            <person name="Anantharaman K."/>
            <person name="Brown C.T."/>
            <person name="Hug L.A."/>
            <person name="Sharon I."/>
            <person name="Castelle C.J."/>
            <person name="Probst A.J."/>
            <person name="Thomas B.C."/>
            <person name="Singh A."/>
            <person name="Wilkins M.J."/>
            <person name="Karaoz U."/>
            <person name="Brodie E.L."/>
            <person name="Williams K.H."/>
            <person name="Hubbard S.S."/>
            <person name="Banfield J.F."/>
        </authorList>
    </citation>
    <scope>NUCLEOTIDE SEQUENCE [LARGE SCALE GENOMIC DNA]</scope>
</reference>
<dbReference type="InterPro" id="IPR027860">
    <property type="entry name" value="DUF4429"/>
</dbReference>
<evidence type="ECO:0000313" key="2">
    <source>
        <dbReference type="EMBL" id="OGM55284.1"/>
    </source>
</evidence>
<feature type="domain" description="DUF4429" evidence="1">
    <location>
        <begin position="21"/>
        <end position="101"/>
    </location>
</feature>
<dbReference type="EMBL" id="MGGW01000004">
    <property type="protein sequence ID" value="OGM55284.1"/>
    <property type="molecule type" value="Genomic_DNA"/>
</dbReference>
<accession>A0A1F8AU57</accession>
<organism evidence="2 3">
    <name type="scientific">Candidatus Woesebacteria bacterium RIFCSPHIGHO2_12_FULL_41_24</name>
    <dbReference type="NCBI Taxonomy" id="1802510"/>
    <lineage>
        <taxon>Bacteria</taxon>
        <taxon>Candidatus Woeseibacteriota</taxon>
    </lineage>
</organism>
<evidence type="ECO:0000259" key="1">
    <source>
        <dbReference type="Pfam" id="PF14472"/>
    </source>
</evidence>
<dbReference type="AlphaFoldDB" id="A0A1F8AU57"/>
<evidence type="ECO:0000313" key="3">
    <source>
        <dbReference type="Proteomes" id="UP000178603"/>
    </source>
</evidence>
<gene>
    <name evidence="2" type="ORF">A3E44_03300</name>
</gene>
<sequence>MKDIPVKILKGIGATLEVYKDRIVIKRNLIAKLLEGFRGDKSMPLAKITSVQFQKANPLMSGYLQFSVSGGNESTGGIIDASKDENSILFSSDQNASAEEINSLVKSRI</sequence>
<protein>
    <recommendedName>
        <fullName evidence="1">DUF4429 domain-containing protein</fullName>
    </recommendedName>
</protein>